<evidence type="ECO:0000256" key="10">
    <source>
        <dbReference type="ARBA" id="ARBA00023242"/>
    </source>
</evidence>
<dbReference type="InterPro" id="IPR007080">
    <property type="entry name" value="RNA_pol_Rpb1_1"/>
</dbReference>
<dbReference type="Pfam" id="PF05000">
    <property type="entry name" value="RNA_pol_Rpb1_4"/>
    <property type="match status" value="1"/>
</dbReference>
<dbReference type="InterPro" id="IPR045867">
    <property type="entry name" value="DNA-dir_RpoC_beta_prime"/>
</dbReference>
<dbReference type="Gene3D" id="2.40.40.20">
    <property type="match status" value="1"/>
</dbReference>
<dbReference type="InterPro" id="IPR000722">
    <property type="entry name" value="RNA_pol_asu"/>
</dbReference>
<dbReference type="Pfam" id="PF04983">
    <property type="entry name" value="RNA_pol_Rpb1_3"/>
    <property type="match status" value="1"/>
</dbReference>
<dbReference type="InterPro" id="IPR007083">
    <property type="entry name" value="RNA_pol_Rpb1_4"/>
</dbReference>
<keyword evidence="3 11" id="KW-0240">DNA-directed RNA polymerase</keyword>
<dbReference type="EMBL" id="CP003680">
    <property type="protein sequence ID" value="AFP65260.1"/>
    <property type="molecule type" value="Genomic_DNA"/>
</dbReference>
<dbReference type="Gene3D" id="3.30.1490.180">
    <property type="entry name" value="RNA polymerase ii"/>
    <property type="match status" value="1"/>
</dbReference>
<dbReference type="Pfam" id="PF04997">
    <property type="entry name" value="RNA_pol_Rpb1_1"/>
    <property type="match status" value="1"/>
</dbReference>
<dbReference type="Gene3D" id="4.10.860.120">
    <property type="entry name" value="RNA polymerase II, clamp domain"/>
    <property type="match status" value="1"/>
</dbReference>
<sequence length="1512" mass="177243">MDNPFENPNIIDISNIPYAIGFSFYSPREIRNLSNIEIICPVFFDQKGFSVSGGLSDSRMGINSKDTTCFSCKGNYVSCPGHFGHINFILPVQNPYLKNIFSKVLKTKCWYCNFFKISNWETRIAYFKFLSLDSKNGYNIPEKSKIQFKKKKLQTHIIRNKKKIFLYFKFIKTLTIKIKKSWDIEYFPRISFIEKNKRGKFWCSCLLFFLKLCATKEFCQKCKKKKVRILSILGEYYLTNKKPFLIEKELDFYLKQTGDQQIFSFSFENFSKICNNVRKNCNSKAFQLKKQIDNLWRYEKEFCEIVWGSFGASFQFEKRYNSEIFFLSCILVSPNRYRPIYFSKIKEKNNEIETNPQNYYFTKALLLNQQFLLAMSTFSSDLDINLSFHSFGELEKLISNLFDNYTDIPENKKKKPLGIKQRLEKKFGLFRMYMMGKRVFHSARSIIIPDPFLESFEAGIPSTFAQKLSSPIMINSFSYFRMTKPMERIFPRNKINYEENMVETSFGKKSLFGIKNKKSFLIQFIAICNKYKKNFLEEKNKNYGINRWKKSLLENDLVLLNRQPSLHQASLMSHSVKITIQTKCIRIHYSNCNSYNADFDGDEMNVHFPQNILANAESLMLSIAFNHAKIPTHNTLMRGLIQDNIITSVNLTQKDTFLSETILFHLVGSAIKDKENSKFSFCPAIIKPKILWTGKQAFSIVLKLFLKKKWLLNLESRTKITKIFFGKDETKILIRKGELLRGVIDASQIGRNRHGLFHAFDEIYGNFVTDKLLSVLCRSLVFFQRIQGFSSGLEDLILRKKIDKNRIKIFRKEKKISHLILKKTLSNNGICYKKFIEKNFFDQNYLKIISFLFTYRKLFEFFIIKSKNIFNKISSNTIESTVLGGMEKKFFVNGFLQMTITGAKGSILNVFQICSNLGQTELEEQFIPLGYGGKTLPVFPPFDFSYLANAYVFRRFSTGIGQSEFFFHCIAGREGLLDTSIKTSQSGYVQRSLIKHLESLKLNQDLSVRFGDGSVAQFHYFHNGLSSCAFDFDCFLPWFFQNFKRINRKKNITNLNSVFQLDSINKLKKKKTKKNSIKNFFSKNMVFSLGDKNLKKIISTINKSNLLRKNRYSIWNFFFQEKNFIKLYRKNLAQPGEPLGIITSHSLGEPCTQMTLNTFHFAGKLVSKNNSGIPRLKEIVLIASQQPSYPTMSVFFKKNLSFNVYFSFEKRVKRIFFFELIESINSFSSFCEKIPIFTFRFRIVSKIFFKHILGLRKRDIIKQIKFFWKKMKTKYSPKNCSQFDITDSSSYYSLKKFISFKNDKQRNKKFFFKLKNKKPKNTFQFFSEINFSKLQKKNLTVFGNKTLGFDKCIREIKRIKNGFVDYKEKTFHTEGINFYFFWKNSDLVDCEKIFTNNIFSMTTIYGIEAGRETLVYELSTIFKMQTISVNSHHIDLLSDYMMRLGFYRSLSRKGITEENIFQKITYETAIEFLINSSINQTSEFLTSTSSLISLGKICRLGTGNFDILFKKN</sequence>
<protein>
    <recommendedName>
        <fullName evidence="11">DNA-directed RNA polymerase subunit</fullName>
        <ecNumber evidence="11">2.7.7.6</ecNumber>
    </recommendedName>
</protein>
<name>J7G9U6_9CRYP</name>
<dbReference type="InterPro" id="IPR038120">
    <property type="entry name" value="Rpb1_funnel_sf"/>
</dbReference>
<dbReference type="GO" id="GO:0005736">
    <property type="term" value="C:RNA polymerase I complex"/>
    <property type="evidence" value="ECO:0007669"/>
    <property type="project" value="UniProtKB-ARBA"/>
</dbReference>
<dbReference type="InterPro" id="IPR006592">
    <property type="entry name" value="RNA_pol_N"/>
</dbReference>
<dbReference type="Proteomes" id="UP000243348">
    <property type="component" value="Nucleomorph 1"/>
</dbReference>
<dbReference type="GO" id="GO:0003899">
    <property type="term" value="F:DNA-directed RNA polymerase activity"/>
    <property type="evidence" value="ECO:0007669"/>
    <property type="project" value="UniProtKB-EC"/>
</dbReference>
<dbReference type="EC" id="2.7.7.6" evidence="11"/>
<comment type="catalytic activity">
    <reaction evidence="11">
        <text>RNA(n) + a ribonucleoside 5'-triphosphate = RNA(n+1) + diphosphate</text>
        <dbReference type="Rhea" id="RHEA:21248"/>
        <dbReference type="Rhea" id="RHEA-COMP:14527"/>
        <dbReference type="Rhea" id="RHEA-COMP:17342"/>
        <dbReference type="ChEBI" id="CHEBI:33019"/>
        <dbReference type="ChEBI" id="CHEBI:61557"/>
        <dbReference type="ChEBI" id="CHEBI:140395"/>
        <dbReference type="EC" id="2.7.7.6"/>
    </reaction>
</comment>
<dbReference type="InterPro" id="IPR007081">
    <property type="entry name" value="RNA_pol_Rpb1_5"/>
</dbReference>
<keyword evidence="4 11" id="KW-0808">Transferase</keyword>
<evidence type="ECO:0000313" key="14">
    <source>
        <dbReference type="Proteomes" id="UP000243348"/>
    </source>
</evidence>
<dbReference type="InterPro" id="IPR042102">
    <property type="entry name" value="RNA_pol_Rpb1_3_sf"/>
</dbReference>
<evidence type="ECO:0000256" key="7">
    <source>
        <dbReference type="ARBA" id="ARBA00022833"/>
    </source>
</evidence>
<dbReference type="PANTHER" id="PTHR19376">
    <property type="entry name" value="DNA-DIRECTED RNA POLYMERASE"/>
    <property type="match status" value="1"/>
</dbReference>
<dbReference type="SMART" id="SM00663">
    <property type="entry name" value="RPOLA_N"/>
    <property type="match status" value="1"/>
</dbReference>
<dbReference type="GO" id="GO:0006351">
    <property type="term" value="P:DNA-templated transcription"/>
    <property type="evidence" value="ECO:0007669"/>
    <property type="project" value="InterPro"/>
</dbReference>
<keyword evidence="8" id="KW-0460">Magnesium</keyword>
<comment type="similarity">
    <text evidence="2 11">Belongs to the RNA polymerase beta' chain family.</text>
</comment>
<dbReference type="Pfam" id="PF00623">
    <property type="entry name" value="RNA_pol_Rpb1_2"/>
    <property type="match status" value="1"/>
</dbReference>
<comment type="subcellular location">
    <subcellularLocation>
        <location evidence="1">Nucleus</location>
    </subcellularLocation>
</comment>
<evidence type="ECO:0000256" key="5">
    <source>
        <dbReference type="ARBA" id="ARBA00022695"/>
    </source>
</evidence>
<dbReference type="Gene3D" id="6.10.250.2940">
    <property type="match status" value="1"/>
</dbReference>
<dbReference type="InterPro" id="IPR047107">
    <property type="entry name" value="DNA-dir_RNA_pol1_lsu_C"/>
</dbReference>
<keyword evidence="6" id="KW-0479">Metal-binding</keyword>
<dbReference type="Pfam" id="PF04998">
    <property type="entry name" value="RNA_pol_Rpb1_5"/>
    <property type="match status" value="1"/>
</dbReference>
<evidence type="ECO:0000256" key="4">
    <source>
        <dbReference type="ARBA" id="ARBA00022679"/>
    </source>
</evidence>
<keyword evidence="13" id="KW-0542">Nucleomorph</keyword>
<dbReference type="PANTHER" id="PTHR19376:SF11">
    <property type="entry name" value="DNA-DIRECTED RNA POLYMERASE I SUBUNIT RPA1"/>
    <property type="match status" value="1"/>
</dbReference>
<evidence type="ECO:0000256" key="3">
    <source>
        <dbReference type="ARBA" id="ARBA00022478"/>
    </source>
</evidence>
<keyword evidence="5 11" id="KW-0548">Nucleotidyltransferase</keyword>
<evidence type="ECO:0000256" key="1">
    <source>
        <dbReference type="ARBA" id="ARBA00004123"/>
    </source>
</evidence>
<evidence type="ECO:0000256" key="9">
    <source>
        <dbReference type="ARBA" id="ARBA00023163"/>
    </source>
</evidence>
<dbReference type="SUPFAM" id="SSF64484">
    <property type="entry name" value="beta and beta-prime subunits of DNA dependent RNA-polymerase"/>
    <property type="match status" value="1"/>
</dbReference>
<accession>J7G9U6</accession>
<evidence type="ECO:0000256" key="2">
    <source>
        <dbReference type="ARBA" id="ARBA00006460"/>
    </source>
</evidence>
<evidence type="ECO:0000256" key="8">
    <source>
        <dbReference type="ARBA" id="ARBA00022842"/>
    </source>
</evidence>
<dbReference type="Gene3D" id="1.10.274.100">
    <property type="entry name" value="RNA polymerase Rpb1, domain 3"/>
    <property type="match status" value="1"/>
</dbReference>
<organism evidence="13 14">
    <name type="scientific">Chroomonas mesostigmatica CCMP1168</name>
    <dbReference type="NCBI Taxonomy" id="1195612"/>
    <lineage>
        <taxon>Eukaryota</taxon>
        <taxon>Cryptophyceae</taxon>
        <taxon>Pyrenomonadales</taxon>
        <taxon>Chroomonadaceae</taxon>
        <taxon>Chroomonas</taxon>
    </lineage>
</organism>
<feature type="domain" description="RNA polymerase N-terminal" evidence="12">
    <location>
        <begin position="323"/>
        <end position="652"/>
    </location>
</feature>
<dbReference type="CDD" id="cd01435">
    <property type="entry name" value="RNAP_I_RPA1_N"/>
    <property type="match status" value="1"/>
</dbReference>
<dbReference type="Gene3D" id="1.10.132.30">
    <property type="match status" value="1"/>
</dbReference>
<comment type="function">
    <text evidence="11">DNA-dependent RNA polymerase catalyzes the transcription of DNA into RNA using the four ribonucleoside triphosphates as substrates.</text>
</comment>
<geneLocation type="nucleomorph" evidence="13"/>
<gene>
    <name evidence="13" type="primary">rpa1</name>
    <name evidence="13" type="ORF">CMESO_58</name>
</gene>
<evidence type="ECO:0000259" key="12">
    <source>
        <dbReference type="SMART" id="SM00663"/>
    </source>
</evidence>
<dbReference type="GO" id="GO:0003677">
    <property type="term" value="F:DNA binding"/>
    <property type="evidence" value="ECO:0007669"/>
    <property type="project" value="InterPro"/>
</dbReference>
<keyword evidence="7" id="KW-0862">Zinc</keyword>
<evidence type="ECO:0000313" key="13">
    <source>
        <dbReference type="EMBL" id="AFP65260.1"/>
    </source>
</evidence>
<proteinExistence type="inferred from homology"/>
<dbReference type="CDD" id="cd02735">
    <property type="entry name" value="RNAP_I_Rpa1_C"/>
    <property type="match status" value="1"/>
</dbReference>
<dbReference type="InterPro" id="IPR015699">
    <property type="entry name" value="DNA-dir_RNA_pol1_lsu_N"/>
</dbReference>
<keyword evidence="9 11" id="KW-0804">Transcription</keyword>
<reference evidence="13 14" key="1">
    <citation type="journal article" date="2012" name="Genome Biol. Evol.">
        <title>Nucleomorph genome sequence of the cryptophyte alga Chroomonas mesostigmatica CCMP1168 reveals lineage-specific gene loss and genome complexity.</title>
        <authorList>
            <person name="Moore C.E."/>
            <person name="Curtis B."/>
            <person name="Mills T."/>
            <person name="Tanifuji G."/>
            <person name="Archibald J.M."/>
        </authorList>
    </citation>
    <scope>NUCLEOTIDE SEQUENCE [LARGE SCALE GENOMIC DNA]</scope>
    <source>
        <strain evidence="13 14">CCMP1168</strain>
    </source>
</reference>
<keyword evidence="10" id="KW-0539">Nucleus</keyword>
<dbReference type="InterPro" id="IPR044893">
    <property type="entry name" value="RNA_pol_Rpb1_clamp_domain"/>
</dbReference>
<dbReference type="InterPro" id="IPR007066">
    <property type="entry name" value="RNA_pol_Rpb1_3"/>
</dbReference>
<dbReference type="GO" id="GO:0046872">
    <property type="term" value="F:metal ion binding"/>
    <property type="evidence" value="ECO:0007669"/>
    <property type="project" value="UniProtKB-KW"/>
</dbReference>
<evidence type="ECO:0000256" key="6">
    <source>
        <dbReference type="ARBA" id="ARBA00022723"/>
    </source>
</evidence>
<evidence type="ECO:0000256" key="11">
    <source>
        <dbReference type="RuleBase" id="RU004279"/>
    </source>
</evidence>